<dbReference type="RefSeq" id="WP_103240360.1">
    <property type="nucleotide sequence ID" value="NZ_CANRXC010000037.1"/>
</dbReference>
<evidence type="ECO:0000256" key="5">
    <source>
        <dbReference type="ARBA" id="ARBA00023136"/>
    </source>
</evidence>
<keyword evidence="7" id="KW-0966">Cell projection</keyword>
<gene>
    <name evidence="7" type="ORF">AMURIS_03029</name>
</gene>
<dbReference type="InterPro" id="IPR022781">
    <property type="entry name" value="Flagellar_biosynth_FliO"/>
</dbReference>
<keyword evidence="5 6" id="KW-0472">Membrane</keyword>
<feature type="transmembrane region" description="Helical" evidence="6">
    <location>
        <begin position="12"/>
        <end position="32"/>
    </location>
</feature>
<organism evidence="7 8">
    <name type="scientific">Acetatifactor muris</name>
    <dbReference type="NCBI Taxonomy" id="879566"/>
    <lineage>
        <taxon>Bacteria</taxon>
        <taxon>Bacillati</taxon>
        <taxon>Bacillota</taxon>
        <taxon>Clostridia</taxon>
        <taxon>Lachnospirales</taxon>
        <taxon>Lachnospiraceae</taxon>
        <taxon>Acetatifactor</taxon>
    </lineage>
</organism>
<keyword evidence="7" id="KW-0282">Flagellum</keyword>
<comment type="subcellular location">
    <subcellularLocation>
        <location evidence="1">Cell membrane</location>
    </subcellularLocation>
</comment>
<dbReference type="OrthoDB" id="9797155at2"/>
<dbReference type="GO" id="GO:0016020">
    <property type="term" value="C:membrane"/>
    <property type="evidence" value="ECO:0007669"/>
    <property type="project" value="InterPro"/>
</dbReference>
<evidence type="ECO:0000313" key="8">
    <source>
        <dbReference type="Proteomes" id="UP000236311"/>
    </source>
</evidence>
<name>A0A2K4ZIR7_9FIRM</name>
<keyword evidence="7" id="KW-0969">Cilium</keyword>
<keyword evidence="8" id="KW-1185">Reference proteome</keyword>
<keyword evidence="4 6" id="KW-1133">Transmembrane helix</keyword>
<evidence type="ECO:0000256" key="6">
    <source>
        <dbReference type="SAM" id="Phobius"/>
    </source>
</evidence>
<keyword evidence="2" id="KW-1003">Cell membrane</keyword>
<accession>A0A2K4ZIR7</accession>
<dbReference type="Pfam" id="PF04347">
    <property type="entry name" value="FliO"/>
    <property type="match status" value="1"/>
</dbReference>
<dbReference type="Proteomes" id="UP000236311">
    <property type="component" value="Unassembled WGS sequence"/>
</dbReference>
<keyword evidence="3 6" id="KW-0812">Transmembrane</keyword>
<sequence>MTLLAAGAGSYAQFITILLIFVAVLGITAWTTRWIANYQKQQNVNENVEVIETTRIANNKYIQIIRAGEKYMVIAVCKDTVTMLGEIPEGQLRKSEKASVQKSFRELLDKAVKRDESAREEPKHDEK</sequence>
<evidence type="ECO:0000256" key="4">
    <source>
        <dbReference type="ARBA" id="ARBA00022989"/>
    </source>
</evidence>
<evidence type="ECO:0000256" key="1">
    <source>
        <dbReference type="ARBA" id="ARBA00004236"/>
    </source>
</evidence>
<protein>
    <submittedName>
        <fullName evidence="7">Flagellar biosynthesis protein, FliO</fullName>
    </submittedName>
</protein>
<evidence type="ECO:0000256" key="2">
    <source>
        <dbReference type="ARBA" id="ARBA00022475"/>
    </source>
</evidence>
<proteinExistence type="predicted"/>
<reference evidence="7 8" key="1">
    <citation type="submission" date="2018-01" db="EMBL/GenBank/DDBJ databases">
        <authorList>
            <person name="Gaut B.S."/>
            <person name="Morton B.R."/>
            <person name="Clegg M.T."/>
            <person name="Duvall M.R."/>
        </authorList>
    </citation>
    <scope>NUCLEOTIDE SEQUENCE [LARGE SCALE GENOMIC DNA]</scope>
    <source>
        <strain evidence="7">GP69</strain>
    </source>
</reference>
<dbReference type="AlphaFoldDB" id="A0A2K4ZIR7"/>
<dbReference type="GO" id="GO:0044781">
    <property type="term" value="P:bacterial-type flagellum organization"/>
    <property type="evidence" value="ECO:0007669"/>
    <property type="project" value="InterPro"/>
</dbReference>
<evidence type="ECO:0000256" key="3">
    <source>
        <dbReference type="ARBA" id="ARBA00022692"/>
    </source>
</evidence>
<dbReference type="EMBL" id="OFSM01000015">
    <property type="protein sequence ID" value="SOY30302.1"/>
    <property type="molecule type" value="Genomic_DNA"/>
</dbReference>
<evidence type="ECO:0000313" key="7">
    <source>
        <dbReference type="EMBL" id="SOY30302.1"/>
    </source>
</evidence>